<dbReference type="Pfam" id="PF01103">
    <property type="entry name" value="Omp85"/>
    <property type="match status" value="1"/>
</dbReference>
<protein>
    <submittedName>
        <fullName evidence="6">Surface antigen (D15)</fullName>
    </submittedName>
</protein>
<dbReference type="RefSeq" id="WP_104022644.1">
    <property type="nucleotide sequence ID" value="NZ_CP007128.1"/>
</dbReference>
<dbReference type="InterPro" id="IPR011659">
    <property type="entry name" value="WD40"/>
</dbReference>
<evidence type="ECO:0000259" key="5">
    <source>
        <dbReference type="Pfam" id="PF01103"/>
    </source>
</evidence>
<feature type="domain" description="Bacterial surface antigen (D15)" evidence="5">
    <location>
        <begin position="860"/>
        <end position="1062"/>
    </location>
</feature>
<feature type="chain" id="PRO_5004795081" evidence="4">
    <location>
        <begin position="30"/>
        <end position="1066"/>
    </location>
</feature>
<dbReference type="Pfam" id="PF07676">
    <property type="entry name" value="PD40"/>
    <property type="match status" value="5"/>
</dbReference>
<evidence type="ECO:0000256" key="4">
    <source>
        <dbReference type="SAM" id="SignalP"/>
    </source>
</evidence>
<dbReference type="Proteomes" id="UP000019151">
    <property type="component" value="Chromosome"/>
</dbReference>
<keyword evidence="4" id="KW-0732">Signal</keyword>
<dbReference type="Gene3D" id="2.120.10.30">
    <property type="entry name" value="TolB, C-terminal domain"/>
    <property type="match status" value="2"/>
</dbReference>
<evidence type="ECO:0000256" key="1">
    <source>
        <dbReference type="ARBA" id="ARBA00004370"/>
    </source>
</evidence>
<evidence type="ECO:0000313" key="6">
    <source>
        <dbReference type="EMBL" id="AHG90485.1"/>
    </source>
</evidence>
<accession>W0RJG9</accession>
<dbReference type="PANTHER" id="PTHR36842">
    <property type="entry name" value="PROTEIN TOLB HOMOLOG"/>
    <property type="match status" value="1"/>
</dbReference>
<dbReference type="KEGG" id="gba:J421_2948"/>
<dbReference type="PATRIC" id="fig|861299.3.peg.3000"/>
<dbReference type="InterPro" id="IPR011042">
    <property type="entry name" value="6-blade_b-propeller_TolB-like"/>
</dbReference>
<dbReference type="eggNOG" id="COG4775">
    <property type="taxonomic scope" value="Bacteria"/>
</dbReference>
<dbReference type="PANTHER" id="PTHR36842:SF1">
    <property type="entry name" value="PROTEIN TOLB"/>
    <property type="match status" value="1"/>
</dbReference>
<proteinExistence type="inferred from homology"/>
<feature type="signal peptide" evidence="4">
    <location>
        <begin position="1"/>
        <end position="29"/>
    </location>
</feature>
<reference evidence="6 7" key="1">
    <citation type="journal article" date="2014" name="Genome Announc.">
        <title>Genome Sequence and Methylome of Soil Bacterium Gemmatirosa kalamazoonensis KBS708T, a Member of the Rarely Cultivated Gemmatimonadetes Phylum.</title>
        <authorList>
            <person name="Debruyn J.M."/>
            <person name="Radosevich M."/>
            <person name="Wommack K.E."/>
            <person name="Polson S.W."/>
            <person name="Hauser L.J."/>
            <person name="Fawaz M.N."/>
            <person name="Korlach J."/>
            <person name="Tsai Y.C."/>
        </authorList>
    </citation>
    <scope>NUCLEOTIDE SEQUENCE [LARGE SCALE GENOMIC DNA]</scope>
    <source>
        <strain evidence="6 7">KBS708</strain>
    </source>
</reference>
<keyword evidence="3" id="KW-0472">Membrane</keyword>
<evidence type="ECO:0000313" key="7">
    <source>
        <dbReference type="Proteomes" id="UP000019151"/>
    </source>
</evidence>
<dbReference type="EMBL" id="CP007128">
    <property type="protein sequence ID" value="AHG90485.1"/>
    <property type="molecule type" value="Genomic_DNA"/>
</dbReference>
<gene>
    <name evidence="6" type="ORF">J421_2948</name>
</gene>
<organism evidence="6 7">
    <name type="scientific">Gemmatirosa kalamazoonensis</name>
    <dbReference type="NCBI Taxonomy" id="861299"/>
    <lineage>
        <taxon>Bacteria</taxon>
        <taxon>Pseudomonadati</taxon>
        <taxon>Gemmatimonadota</taxon>
        <taxon>Gemmatimonadia</taxon>
        <taxon>Gemmatimonadales</taxon>
        <taxon>Gemmatimonadaceae</taxon>
        <taxon>Gemmatirosa</taxon>
    </lineage>
</organism>
<evidence type="ECO:0000256" key="2">
    <source>
        <dbReference type="ARBA" id="ARBA00009820"/>
    </source>
</evidence>
<dbReference type="InParanoid" id="W0RJG9"/>
<dbReference type="SUPFAM" id="SSF82171">
    <property type="entry name" value="DPP6 N-terminal domain-like"/>
    <property type="match status" value="1"/>
</dbReference>
<comment type="subcellular location">
    <subcellularLocation>
        <location evidence="1">Membrane</location>
    </subcellularLocation>
</comment>
<name>W0RJG9_9BACT</name>
<sequence>MFGRLVRRLTVLGAAAASAAALAPSRAGAQLYFGQNLVQYDRLDWRVIETEHFLVHYYPVERQAAHDAARMAERSYARLSRLMQHQFREKKPIIVFQSRGDFAQSNVFGDLGEGTGGITDILRQRMAQPLTGDYRSFEHVLMHEMVHQFQYDIFARGKAGANIQQYAQVNPPSWFMEGMAEFLSLGYDHPQTDAWLRDAAINGNLPSIKQMTDEPDKYFPYRFGFALWQYVGRRWGDEIIGEIMNAVPSLGVERAFRRELGMSLEDLSDEWHESVQDRFLPTVVSMERPRKFAQPLLTQRRTGGVADLYIAPALSPDGKYIAFISYGSLLRGEVFPDLYLADAQTGKRLKRLVRSTTNAQTEELRQLYSQASFSPDGKLLAYVGQTEGKDVLYLLDVATRETIRRFDLPLEGVTSPSWSPDGKQLVFSGNEGGITDLYVVNEDGTGLRALTHDRNGDLQPSWSPDGKTIAFASDRETNFDVLRLAKWTIALYDVASGRITELPRQAGLNINPQWAPDGRSIAYVSDRTGVANLFLYDLDAGEHYQLTNVVGAVNALTEYSPAITWAHATDVLAFTYYEKGTNNVWSIKNPRLLKRAPFRDHATTPAVVATRDTTPATAVAPDTSDGSRSIYRAPSAELRPSATLGAAGSGTPLTVTAMLDSAALALPDTTRFKDYKYAGGFQPEYVSQPQVGYGANNFGQGVFGGTTIVLSDLLGNQQLAFSGAINGRISDAMVFASYANLSRRMQYQTGVSQMPYYLLGERVPITDDQGQNAVEDRYLRYVQRDVFATGLYPLDRFRRIEFGMRASSVSQSQITVTSTLQGGFITGQKLGKPQKIGSAWMLSPSVAYVSDNALYGWTSPLMGHRYRVQFEPSVGSWRWLDYLVDARRYDPILFNFLTVATRFTTSITAGRDETRFRKYIGRADFVRGYDRQAYDTYFCSGENAPANAGDACGALQLFGSRVAFANAELRFPLVRRLDLGLLPIALPPVEGAFFYDAGLAWDGGMKVTARRPANYDQNTMRFPLRSYGFGMRINLFGFVVLRWDYAKPLDAANRKAFGTWSFGPSF</sequence>
<dbReference type="STRING" id="861299.J421_2948"/>
<dbReference type="eggNOG" id="COG0823">
    <property type="taxonomic scope" value="Bacteria"/>
</dbReference>
<evidence type="ECO:0000256" key="3">
    <source>
        <dbReference type="ARBA" id="ARBA00023136"/>
    </source>
</evidence>
<dbReference type="Gene3D" id="2.40.160.50">
    <property type="entry name" value="membrane protein fhac: a member of the omp85/tpsb transporter family"/>
    <property type="match status" value="1"/>
</dbReference>
<dbReference type="OrthoDB" id="9760276at2"/>
<dbReference type="HOGENOM" id="CLU_010614_0_0_0"/>
<dbReference type="AlphaFoldDB" id="W0RJG9"/>
<dbReference type="GO" id="GO:0019867">
    <property type="term" value="C:outer membrane"/>
    <property type="evidence" value="ECO:0007669"/>
    <property type="project" value="InterPro"/>
</dbReference>
<dbReference type="InterPro" id="IPR000184">
    <property type="entry name" value="Bac_surfAg_D15"/>
</dbReference>
<keyword evidence="7" id="KW-1185">Reference proteome</keyword>
<comment type="similarity">
    <text evidence="2">Belongs to the TolB family.</text>
</comment>